<evidence type="ECO:0000256" key="4">
    <source>
        <dbReference type="ARBA" id="ARBA00023134"/>
    </source>
</evidence>
<proteinExistence type="inferred from homology"/>
<dbReference type="EC" id="2.7.7.68" evidence="5"/>
<comment type="subunit">
    <text evidence="5">Homodimer.</text>
</comment>
<comment type="function">
    <text evidence="5">Guanylyltransferase that catalyzes the activation of (2S)-2-phospholactate (2-PL) as (2S)-lactyl-2-diphospho-5'-guanosine, via the condensation of 2-PL with GTP. It is involved in the biosynthesis of coenzyme F420, a hydride carrier cofactor.</text>
</comment>
<protein>
    <recommendedName>
        <fullName evidence="5">2-phospho-L-lactate guanylyltransferase</fullName>
        <shortName evidence="5">LP guanylyltransferase</shortName>
        <ecNumber evidence="5">2.7.7.68</ecNumber>
    </recommendedName>
</protein>
<dbReference type="EMBL" id="FOKW01000001">
    <property type="protein sequence ID" value="SFB69168.1"/>
    <property type="molecule type" value="Genomic_DNA"/>
</dbReference>
<dbReference type="SUPFAM" id="SSF53448">
    <property type="entry name" value="Nucleotide-diphospho-sugar transferases"/>
    <property type="match status" value="1"/>
</dbReference>
<keyword evidence="3 5" id="KW-0547">Nucleotide-binding</keyword>
<dbReference type="Pfam" id="PF01983">
    <property type="entry name" value="CofC"/>
    <property type="match status" value="1"/>
</dbReference>
<dbReference type="PANTHER" id="PTHR40392:SF1">
    <property type="entry name" value="2-PHOSPHO-L-LACTATE GUANYLYLTRANSFERASE"/>
    <property type="match status" value="1"/>
</dbReference>
<dbReference type="GO" id="GO:0052645">
    <property type="term" value="P:F420-0 metabolic process"/>
    <property type="evidence" value="ECO:0007669"/>
    <property type="project" value="UniProtKB-UniRule"/>
</dbReference>
<keyword evidence="2 5" id="KW-0548">Nucleotidyltransferase</keyword>
<dbReference type="NCBIfam" id="TIGR03552">
    <property type="entry name" value="F420_cofC"/>
    <property type="match status" value="1"/>
</dbReference>
<comment type="catalytic activity">
    <reaction evidence="5">
        <text>(2S)-2-phospholactate + GTP + H(+) = (2S)-lactyl-2-diphospho-5'-guanosine + diphosphate</text>
        <dbReference type="Rhea" id="RHEA:63424"/>
        <dbReference type="ChEBI" id="CHEBI:15378"/>
        <dbReference type="ChEBI" id="CHEBI:33019"/>
        <dbReference type="ChEBI" id="CHEBI:37565"/>
        <dbReference type="ChEBI" id="CHEBI:59435"/>
        <dbReference type="ChEBI" id="CHEBI:59906"/>
        <dbReference type="EC" id="2.7.7.68"/>
    </reaction>
</comment>
<organism evidence="6 7">
    <name type="scientific">Natronobacterium haloterrestre</name>
    <name type="common">Halobiforma haloterrestris</name>
    <dbReference type="NCBI Taxonomy" id="148448"/>
    <lineage>
        <taxon>Archaea</taxon>
        <taxon>Methanobacteriati</taxon>
        <taxon>Methanobacteriota</taxon>
        <taxon>Stenosarchaea group</taxon>
        <taxon>Halobacteria</taxon>
        <taxon>Halobacteriales</taxon>
        <taxon>Natrialbaceae</taxon>
        <taxon>Natronobacterium</taxon>
    </lineage>
</organism>
<dbReference type="HAMAP" id="MF_02114">
    <property type="entry name" value="CofC"/>
    <property type="match status" value="1"/>
</dbReference>
<dbReference type="GO" id="GO:0005525">
    <property type="term" value="F:GTP binding"/>
    <property type="evidence" value="ECO:0007669"/>
    <property type="project" value="UniProtKB-KW"/>
</dbReference>
<dbReference type="Gene3D" id="6.10.140.50">
    <property type="match status" value="1"/>
</dbReference>
<accession>A0A1I1D7V8</accession>
<evidence type="ECO:0000256" key="2">
    <source>
        <dbReference type="ARBA" id="ARBA00022695"/>
    </source>
</evidence>
<dbReference type="GO" id="GO:0043814">
    <property type="term" value="F:phospholactate guanylyltransferase activity"/>
    <property type="evidence" value="ECO:0007669"/>
    <property type="project" value="UniProtKB-EC"/>
</dbReference>
<comment type="pathway">
    <text evidence="5">Cofactor biosynthesis; coenzyme F420 biosynthesis.</text>
</comment>
<reference evidence="7" key="1">
    <citation type="submission" date="2016-10" db="EMBL/GenBank/DDBJ databases">
        <authorList>
            <person name="Varghese N."/>
            <person name="Submissions S."/>
        </authorList>
    </citation>
    <scope>NUCLEOTIDE SEQUENCE [LARGE SCALE GENOMIC DNA]</scope>
    <source>
        <strain evidence="7">DSM 13078</strain>
    </source>
</reference>
<evidence type="ECO:0000256" key="5">
    <source>
        <dbReference type="HAMAP-Rule" id="MF_02114"/>
    </source>
</evidence>
<dbReference type="RefSeq" id="WP_089784614.1">
    <property type="nucleotide sequence ID" value="NZ_FOKW01000001.1"/>
</dbReference>
<keyword evidence="4 5" id="KW-0342">GTP-binding</keyword>
<keyword evidence="7" id="KW-1185">Reference proteome</keyword>
<dbReference type="InterPro" id="IPR002835">
    <property type="entry name" value="CofC"/>
</dbReference>
<name>A0A1I1D7V8_NATHA</name>
<comment type="similarity">
    <text evidence="5">Belongs to the CofC family.</text>
</comment>
<dbReference type="AlphaFoldDB" id="A0A1I1D7V8"/>
<evidence type="ECO:0000313" key="7">
    <source>
        <dbReference type="Proteomes" id="UP000199161"/>
    </source>
</evidence>
<evidence type="ECO:0000313" key="6">
    <source>
        <dbReference type="EMBL" id="SFB69168.1"/>
    </source>
</evidence>
<keyword evidence="1 5" id="KW-0808">Transferase</keyword>
<dbReference type="UniPathway" id="UPA00071"/>
<evidence type="ECO:0000256" key="1">
    <source>
        <dbReference type="ARBA" id="ARBA00022679"/>
    </source>
</evidence>
<dbReference type="Gene3D" id="3.90.550.10">
    <property type="entry name" value="Spore Coat Polysaccharide Biosynthesis Protein SpsA, Chain A"/>
    <property type="match status" value="1"/>
</dbReference>
<dbReference type="Proteomes" id="UP000199161">
    <property type="component" value="Unassembled WGS sequence"/>
</dbReference>
<evidence type="ECO:0000256" key="3">
    <source>
        <dbReference type="ARBA" id="ARBA00022741"/>
    </source>
</evidence>
<gene>
    <name evidence="5" type="primary">cofC</name>
    <name evidence="6" type="ORF">SAMN05444422_101223</name>
</gene>
<dbReference type="OrthoDB" id="11179at2157"/>
<dbReference type="InterPro" id="IPR029044">
    <property type="entry name" value="Nucleotide-diphossugar_trans"/>
</dbReference>
<dbReference type="PANTHER" id="PTHR40392">
    <property type="entry name" value="2-PHOSPHO-L-LACTATE GUANYLYLTRANSFERASE"/>
    <property type="match status" value="1"/>
</dbReference>
<sequence>MQVVVPFAATSPKTRLEGVLSSEERSTIARAMLADVLGALEATDRECEPTVVSTAPLSLSSALAFDSDSDSDSGSPAADIDDVTVEVDDRPLTDAVNARLESVGDGSDAVAVVMADLALATPAALERLFEPDADVVVAPGRGGGTNALVVRHPEFRVDYHGASYLDHREIAAGIGATLEPVDSHRLATDIDEPADLVEVLVHRSGGSTRACLCEFGFELETSDGRVTVARD</sequence>